<dbReference type="PANTHER" id="PTHR21713">
    <property type="entry name" value="NASCENT POLYPEPTIDE ASSOCIATED COMPLEX ALPHA SUBUNIT-RELATED"/>
    <property type="match status" value="1"/>
</dbReference>
<organism evidence="2 3">
    <name type="scientific">Zingiber officinale</name>
    <name type="common">Ginger</name>
    <name type="synonym">Amomum zingiber</name>
    <dbReference type="NCBI Taxonomy" id="94328"/>
    <lineage>
        <taxon>Eukaryota</taxon>
        <taxon>Viridiplantae</taxon>
        <taxon>Streptophyta</taxon>
        <taxon>Embryophyta</taxon>
        <taxon>Tracheophyta</taxon>
        <taxon>Spermatophyta</taxon>
        <taxon>Magnoliopsida</taxon>
        <taxon>Liliopsida</taxon>
        <taxon>Zingiberales</taxon>
        <taxon>Zingiberaceae</taxon>
        <taxon>Zingiber</taxon>
    </lineage>
</organism>
<feature type="region of interest" description="Disordered" evidence="1">
    <location>
        <begin position="158"/>
        <end position="195"/>
    </location>
</feature>
<dbReference type="GO" id="GO:0005854">
    <property type="term" value="C:nascent polypeptide-associated complex"/>
    <property type="evidence" value="ECO:0007669"/>
    <property type="project" value="InterPro"/>
</dbReference>
<evidence type="ECO:0000313" key="3">
    <source>
        <dbReference type="Proteomes" id="UP000734854"/>
    </source>
</evidence>
<dbReference type="InterPro" id="IPR016641">
    <property type="entry name" value="EGD2/NACA0like"/>
</dbReference>
<dbReference type="Proteomes" id="UP000734854">
    <property type="component" value="Unassembled WGS sequence"/>
</dbReference>
<proteinExistence type="predicted"/>
<feature type="compositionally biased region" description="Basic and acidic residues" evidence="1">
    <location>
        <begin position="174"/>
        <end position="191"/>
    </location>
</feature>
<dbReference type="Gene3D" id="1.10.8.10">
    <property type="entry name" value="DNA helicase RuvA subunit, C-terminal domain"/>
    <property type="match status" value="1"/>
</dbReference>
<keyword evidence="3" id="KW-1185">Reference proteome</keyword>
<evidence type="ECO:0000256" key="1">
    <source>
        <dbReference type="SAM" id="MobiDB-lite"/>
    </source>
</evidence>
<dbReference type="EMBL" id="JACMSC010000016">
    <property type="protein sequence ID" value="KAG6481682.1"/>
    <property type="molecule type" value="Genomic_DNA"/>
</dbReference>
<reference evidence="2 3" key="1">
    <citation type="submission" date="2020-08" db="EMBL/GenBank/DDBJ databases">
        <title>Plant Genome Project.</title>
        <authorList>
            <person name="Zhang R.-G."/>
        </authorList>
    </citation>
    <scope>NUCLEOTIDE SEQUENCE [LARGE SCALE GENOMIC DNA]</scope>
    <source>
        <tissue evidence="2">Rhizome</tissue>
    </source>
</reference>
<dbReference type="AlphaFoldDB" id="A0A8J5KJ65"/>
<comment type="caution">
    <text evidence="2">The sequence shown here is derived from an EMBL/GenBank/DDBJ whole genome shotgun (WGS) entry which is preliminary data.</text>
</comment>
<accession>A0A8J5KJ65</accession>
<sequence>MKVIEVPKNYIIDRCRKDIKRGYQSINNIYDDYGCDGERHRYNILTPLIQEVQQLGAKNDDNFSVLVEILKDAKEKLIAGAANAACNASYQIPASTDHAISDDFWKNIHMISKPEPSTVAHDDEEVDEASVEPTDIKLVMTRAGVPRSRAVNALKAAKGHRRGRASGRRPISGKRKDNALKKLTREEEEGRSGSPQKLGLHALFEIARWENWVAAEGRENARVGDGRENARVEKLGLREVGDCAGEDRSQGFAALFENTRVENGRENARLGKKERTRG</sequence>
<protein>
    <submittedName>
        <fullName evidence="2">Uncharacterized protein</fullName>
    </submittedName>
</protein>
<feature type="compositionally biased region" description="Basic residues" evidence="1">
    <location>
        <begin position="158"/>
        <end position="173"/>
    </location>
</feature>
<name>A0A8J5KJ65_ZINOF</name>
<evidence type="ECO:0000313" key="2">
    <source>
        <dbReference type="EMBL" id="KAG6481682.1"/>
    </source>
</evidence>
<gene>
    <name evidence="2" type="ORF">ZIOFF_058301</name>
</gene>